<dbReference type="EMBL" id="CM055112">
    <property type="protein sequence ID" value="KAJ7517955.1"/>
    <property type="molecule type" value="Genomic_DNA"/>
</dbReference>
<accession>A0ACC2AKH9</accession>
<reference evidence="2" key="1">
    <citation type="journal article" date="2024" name="Proc. Natl. Acad. Sci. U.S.A.">
        <title>Extraordinary preservation of gene collinearity over three hundred million years revealed in homosporous lycophytes.</title>
        <authorList>
            <person name="Li C."/>
            <person name="Wickell D."/>
            <person name="Kuo L.Y."/>
            <person name="Chen X."/>
            <person name="Nie B."/>
            <person name="Liao X."/>
            <person name="Peng D."/>
            <person name="Ji J."/>
            <person name="Jenkins J."/>
            <person name="Williams M."/>
            <person name="Shu S."/>
            <person name="Plott C."/>
            <person name="Barry K."/>
            <person name="Rajasekar S."/>
            <person name="Grimwood J."/>
            <person name="Han X."/>
            <person name="Sun S."/>
            <person name="Hou Z."/>
            <person name="He W."/>
            <person name="Dai G."/>
            <person name="Sun C."/>
            <person name="Schmutz J."/>
            <person name="Leebens-Mack J.H."/>
            <person name="Li F.W."/>
            <person name="Wang L."/>
        </authorList>
    </citation>
    <scope>NUCLEOTIDE SEQUENCE [LARGE SCALE GENOMIC DNA]</scope>
    <source>
        <strain evidence="2">cv. PW_Plant_1</strain>
    </source>
</reference>
<proteinExistence type="predicted"/>
<protein>
    <submittedName>
        <fullName evidence="1">Uncharacterized protein</fullName>
    </submittedName>
</protein>
<name>A0ACC2AKH9_DIPCM</name>
<evidence type="ECO:0000313" key="2">
    <source>
        <dbReference type="Proteomes" id="UP001162992"/>
    </source>
</evidence>
<keyword evidence="2" id="KW-1185">Reference proteome</keyword>
<sequence>MTTQVHYHYHFPAGCTVPAEDVDGKLVRILSKANPDYYLTALADGRVVLNPENSIDPRQQWIKDESWGLKLEDAAGFPAFALVNIATGRALHHGNHENEQVTSTVYDKDHLDDDILWSTSQDFGNGYRTIRMYNNICLNLDADHGDKKHGGIKNGNKLILYRWLKNHDNQFWKIVPV</sequence>
<evidence type="ECO:0000313" key="1">
    <source>
        <dbReference type="EMBL" id="KAJ7517955.1"/>
    </source>
</evidence>
<comment type="caution">
    <text evidence="1">The sequence shown here is derived from an EMBL/GenBank/DDBJ whole genome shotgun (WGS) entry which is preliminary data.</text>
</comment>
<gene>
    <name evidence="1" type="ORF">O6H91_21G048000</name>
</gene>
<dbReference type="Proteomes" id="UP001162992">
    <property type="component" value="Chromosome 21"/>
</dbReference>
<organism evidence="1 2">
    <name type="scientific">Diphasiastrum complanatum</name>
    <name type="common">Issler's clubmoss</name>
    <name type="synonym">Lycopodium complanatum</name>
    <dbReference type="NCBI Taxonomy" id="34168"/>
    <lineage>
        <taxon>Eukaryota</taxon>
        <taxon>Viridiplantae</taxon>
        <taxon>Streptophyta</taxon>
        <taxon>Embryophyta</taxon>
        <taxon>Tracheophyta</taxon>
        <taxon>Lycopodiopsida</taxon>
        <taxon>Lycopodiales</taxon>
        <taxon>Lycopodiaceae</taxon>
        <taxon>Lycopodioideae</taxon>
        <taxon>Diphasiastrum</taxon>
    </lineage>
</organism>